<evidence type="ECO:0000313" key="3">
    <source>
        <dbReference type="Proteomes" id="UP000235392"/>
    </source>
</evidence>
<evidence type="ECO:0000313" key="2">
    <source>
        <dbReference type="EMBL" id="PLW06680.1"/>
    </source>
</evidence>
<dbReference type="Proteomes" id="UP000235392">
    <property type="component" value="Unassembled WGS sequence"/>
</dbReference>
<feature type="region of interest" description="Disordered" evidence="1">
    <location>
        <begin position="1"/>
        <end position="23"/>
    </location>
</feature>
<gene>
    <name evidence="2" type="ORF">PCASD_25897</name>
</gene>
<dbReference type="EMBL" id="PGCI01001197">
    <property type="protein sequence ID" value="PLW06680.1"/>
    <property type="molecule type" value="Genomic_DNA"/>
</dbReference>
<sequence length="194" mass="22310">MLNTRSGSYERVPPTTFTSRRGRGRGQLDSIKFLKATWKAYKKAQNNKESDLLPRYIQTVITQFLLVRSFLSWNETTNKIGGINPYTKQKIAKLWAEMKGKVPPPKKNQEETSVKKALKGYKIPKKSQDKENKTEGTSLTKKGLLKRTRRFEENQDLAGPSKKKKENKLSAEKRKRKRVTKLAQALLEVKEATN</sequence>
<name>A0A2N5S0A7_9BASI</name>
<comment type="caution">
    <text evidence="2">The sequence shown here is derived from an EMBL/GenBank/DDBJ whole genome shotgun (WGS) entry which is preliminary data.</text>
</comment>
<accession>A0A2N5S0A7</accession>
<protein>
    <submittedName>
        <fullName evidence="2">Uncharacterized protein</fullName>
    </submittedName>
</protein>
<feature type="region of interest" description="Disordered" evidence="1">
    <location>
        <begin position="121"/>
        <end position="178"/>
    </location>
</feature>
<proteinExistence type="predicted"/>
<organism evidence="2 3">
    <name type="scientific">Puccinia coronata f. sp. avenae</name>
    <dbReference type="NCBI Taxonomy" id="200324"/>
    <lineage>
        <taxon>Eukaryota</taxon>
        <taxon>Fungi</taxon>
        <taxon>Dikarya</taxon>
        <taxon>Basidiomycota</taxon>
        <taxon>Pucciniomycotina</taxon>
        <taxon>Pucciniomycetes</taxon>
        <taxon>Pucciniales</taxon>
        <taxon>Pucciniaceae</taxon>
        <taxon>Puccinia</taxon>
    </lineage>
</organism>
<evidence type="ECO:0000256" key="1">
    <source>
        <dbReference type="SAM" id="MobiDB-lite"/>
    </source>
</evidence>
<reference evidence="2 3" key="1">
    <citation type="submission" date="2017-11" db="EMBL/GenBank/DDBJ databases">
        <title>De novo assembly and phasing of dikaryotic genomes from two isolates of Puccinia coronata f. sp. avenae, the causal agent of oat crown rust.</title>
        <authorList>
            <person name="Miller M.E."/>
            <person name="Zhang Y."/>
            <person name="Omidvar V."/>
            <person name="Sperschneider J."/>
            <person name="Schwessinger B."/>
            <person name="Raley C."/>
            <person name="Palmer J.M."/>
            <person name="Garnica D."/>
            <person name="Upadhyaya N."/>
            <person name="Rathjen J."/>
            <person name="Taylor J.M."/>
            <person name="Park R.F."/>
            <person name="Dodds P.N."/>
            <person name="Hirsch C.D."/>
            <person name="Kianian S.F."/>
            <person name="Figueroa M."/>
        </authorList>
    </citation>
    <scope>NUCLEOTIDE SEQUENCE [LARGE SCALE GENOMIC DNA]</scope>
    <source>
        <strain evidence="2">12SD80</strain>
    </source>
</reference>
<dbReference type="AlphaFoldDB" id="A0A2N5S0A7"/>